<evidence type="ECO:0000256" key="2">
    <source>
        <dbReference type="SAM" id="MobiDB-lite"/>
    </source>
</evidence>
<feature type="compositionally biased region" description="Basic and acidic residues" evidence="2">
    <location>
        <begin position="728"/>
        <end position="785"/>
    </location>
</feature>
<evidence type="ECO:0000313" key="3">
    <source>
        <dbReference type="Ensembl" id="ENSCSAVP00000012443.1"/>
    </source>
</evidence>
<dbReference type="AlphaFoldDB" id="H2Z4D1"/>
<sequence length="906" mass="102535">FEDVVAKQRKKKELEDKERSRLNKQKREFFKKKFEIKKKKGNVENGKVAVVTPAPSLVHEVKVVPTAVVPLEEQKKNKKEKATKQGKPSPPKPTKSETPVKVRQYPIEAVQVEVSKPVKSEPHLKKVEVVTKVKNAVDNETKPEVKANKKLVAPAEPKSSQKVEDVQKPRQHKVSFSEDFKSGDAGSQPEQKSKKKKGRKQQEEHPIIEAVSSADIDDSTIYYLVEMLNQRLQSANGDWATAGTGISKMQYSELQRKYESREVEIQNATSQAKLQTQKIQQLNKALQSSELQKKCEMEKLGEELVRTRKALEDFQNRARSQAEEDKMMISKLQDKLNKVDSSHESLNKMKEENDILKMTIQANASEVTEKNRLVHEVNALQVKLQKSEQRCSEIERQMADSSGTFQQRQAQLEQSYSNRIEKMTSELKVVEGNYGSLESEFHKAQTDLQLKEAESAKLLNQVVMLTEQSDQRAVLESEYGSLAETKQALEDRLAEMDANEQSRADEIARVQSQNNQLKLQVSKLTEQCNHEHEEFSKYKEANKSDNEAHLQQTKEKDEAALALQNRLDELSEKLKKSQSENEKLDKKNNLDLEAATTKIETDLKKSLLGSFPAVTAEGKNFETWLASFLKQASQSVVVTEIVENEGKVKELEEKLSELKGNSQNADKYKSQVGALEHSLAAALTRNKEIEGDLTKKEGEINDWKAEVEKYKEIVKTTEGILDQLQSSVEKEEMEKEEQSLERENEKKKEAAEVKKQLADSNKKLKEMREMLESAQRERDELKTKVAETQSQLNTSVQKCEELETSLACENGKAVDAPESPDGTVQENGHVDEIAKLKARSAFANERLEKEKNLSKNLGVAAGKLQTVLKQTQEQLGKEREKNKDLTKKLKDGSSSSSSSSSESDLD</sequence>
<protein>
    <recommendedName>
        <fullName evidence="5">Ribosome receptor lysine/proline rich domain-containing protein</fullName>
    </recommendedName>
</protein>
<dbReference type="InParanoid" id="H2Z4D1"/>
<feature type="compositionally biased region" description="Basic and acidic residues" evidence="2">
    <location>
        <begin position="875"/>
        <end position="891"/>
    </location>
</feature>
<feature type="compositionally biased region" description="Basic and acidic residues" evidence="2">
    <location>
        <begin position="116"/>
        <end position="147"/>
    </location>
</feature>
<dbReference type="OMA" id="ATSERTC"/>
<dbReference type="STRING" id="51511.ENSCSAVP00000012443"/>
<dbReference type="Ensembl" id="ENSCSAVT00000012587.1">
    <property type="protein sequence ID" value="ENSCSAVP00000012443.1"/>
    <property type="gene ID" value="ENSCSAVG00000007305.1"/>
</dbReference>
<feature type="compositionally biased region" description="Low complexity" evidence="2">
    <location>
        <begin position="893"/>
        <end position="906"/>
    </location>
</feature>
<feature type="region of interest" description="Disordered" evidence="2">
    <location>
        <begin position="68"/>
        <end position="210"/>
    </location>
</feature>
<dbReference type="InterPro" id="IPR040248">
    <property type="entry name" value="RRBP1"/>
</dbReference>
<evidence type="ECO:0008006" key="5">
    <source>
        <dbReference type="Google" id="ProtNLM"/>
    </source>
</evidence>
<feature type="region of interest" description="Disordered" evidence="2">
    <location>
        <begin position="870"/>
        <end position="906"/>
    </location>
</feature>
<feature type="region of interest" description="Disordered" evidence="2">
    <location>
        <begin position="534"/>
        <end position="553"/>
    </location>
</feature>
<feature type="coiled-coil region" evidence="1">
    <location>
        <begin position="251"/>
        <end position="324"/>
    </location>
</feature>
<dbReference type="PANTHER" id="PTHR18939:SF4">
    <property type="entry name" value="RIBOSOME-BINDING PROTEIN 1"/>
    <property type="match status" value="1"/>
</dbReference>
<keyword evidence="4" id="KW-1185">Reference proteome</keyword>
<feature type="region of interest" description="Disordered" evidence="2">
    <location>
        <begin position="812"/>
        <end position="831"/>
    </location>
</feature>
<reference evidence="3" key="2">
    <citation type="submission" date="2025-08" db="UniProtKB">
        <authorList>
            <consortium name="Ensembl"/>
        </authorList>
    </citation>
    <scope>IDENTIFICATION</scope>
</reference>
<feature type="compositionally biased region" description="Basic and acidic residues" evidence="2">
    <location>
        <begin position="159"/>
        <end position="168"/>
    </location>
</feature>
<keyword evidence="1" id="KW-0175">Coiled coil</keyword>
<dbReference type="GO" id="GO:0005789">
    <property type="term" value="C:endoplasmic reticulum membrane"/>
    <property type="evidence" value="ECO:0007669"/>
    <property type="project" value="TreeGrafter"/>
</dbReference>
<dbReference type="GeneTree" id="ENSGT00730000114048"/>
<reference evidence="3" key="3">
    <citation type="submission" date="2025-09" db="UniProtKB">
        <authorList>
            <consortium name="Ensembl"/>
        </authorList>
    </citation>
    <scope>IDENTIFICATION</scope>
</reference>
<name>H2Z4D1_CIOSA</name>
<dbReference type="Proteomes" id="UP000007875">
    <property type="component" value="Unassembled WGS sequence"/>
</dbReference>
<accession>H2Z4D1</accession>
<organism evidence="3 4">
    <name type="scientific">Ciona savignyi</name>
    <name type="common">Pacific transparent sea squirt</name>
    <dbReference type="NCBI Taxonomy" id="51511"/>
    <lineage>
        <taxon>Eukaryota</taxon>
        <taxon>Metazoa</taxon>
        <taxon>Chordata</taxon>
        <taxon>Tunicata</taxon>
        <taxon>Ascidiacea</taxon>
        <taxon>Phlebobranchia</taxon>
        <taxon>Cionidae</taxon>
        <taxon>Ciona</taxon>
    </lineage>
</organism>
<dbReference type="HOGENOM" id="CLU_324638_0_0_1"/>
<dbReference type="FunCoup" id="H2Z4D1">
    <property type="interactions" value="42"/>
</dbReference>
<evidence type="ECO:0000313" key="4">
    <source>
        <dbReference type="Proteomes" id="UP000007875"/>
    </source>
</evidence>
<dbReference type="eggNOG" id="ENOG502QV05">
    <property type="taxonomic scope" value="Eukaryota"/>
</dbReference>
<reference evidence="4" key="1">
    <citation type="submission" date="2003-08" db="EMBL/GenBank/DDBJ databases">
        <authorList>
            <person name="Birren B."/>
            <person name="Nusbaum C."/>
            <person name="Abebe A."/>
            <person name="Abouelleil A."/>
            <person name="Adekoya E."/>
            <person name="Ait-zahra M."/>
            <person name="Allen N."/>
            <person name="Allen T."/>
            <person name="An P."/>
            <person name="Anderson M."/>
            <person name="Anderson S."/>
            <person name="Arachchi H."/>
            <person name="Armbruster J."/>
            <person name="Bachantsang P."/>
            <person name="Baldwin J."/>
            <person name="Barry A."/>
            <person name="Bayul T."/>
            <person name="Blitshsteyn B."/>
            <person name="Bloom T."/>
            <person name="Blye J."/>
            <person name="Boguslavskiy L."/>
            <person name="Borowsky M."/>
            <person name="Boukhgalter B."/>
            <person name="Brunache A."/>
            <person name="Butler J."/>
            <person name="Calixte N."/>
            <person name="Calvo S."/>
            <person name="Camarata J."/>
            <person name="Campo K."/>
            <person name="Chang J."/>
            <person name="Cheshatsang Y."/>
            <person name="Citroen M."/>
            <person name="Collymore A."/>
            <person name="Considine T."/>
            <person name="Cook A."/>
            <person name="Cooke P."/>
            <person name="Corum B."/>
            <person name="Cuomo C."/>
            <person name="David R."/>
            <person name="Dawoe T."/>
            <person name="Degray S."/>
            <person name="Dodge S."/>
            <person name="Dooley K."/>
            <person name="Dorje P."/>
            <person name="Dorjee K."/>
            <person name="Dorris L."/>
            <person name="Duffey N."/>
            <person name="Dupes A."/>
            <person name="Elkins T."/>
            <person name="Engels R."/>
            <person name="Erickson J."/>
            <person name="Farina A."/>
            <person name="Faro S."/>
            <person name="Ferreira P."/>
            <person name="Fischer H."/>
            <person name="Fitzgerald M."/>
            <person name="Foley K."/>
            <person name="Gage D."/>
            <person name="Galagan J."/>
            <person name="Gearin G."/>
            <person name="Gnerre S."/>
            <person name="Gnirke A."/>
            <person name="Goyette A."/>
            <person name="Graham J."/>
            <person name="Grandbois E."/>
            <person name="Gyaltsen K."/>
            <person name="Hafez N."/>
            <person name="Hagopian D."/>
            <person name="Hagos B."/>
            <person name="Hall J."/>
            <person name="Hatcher B."/>
            <person name="Heller A."/>
            <person name="Higgins H."/>
            <person name="Honan T."/>
            <person name="Horn A."/>
            <person name="Houde N."/>
            <person name="Hughes L."/>
            <person name="Hulme W."/>
            <person name="Husby E."/>
            <person name="Iliev I."/>
            <person name="Jaffe D."/>
            <person name="Jones C."/>
            <person name="Kamal M."/>
            <person name="Kamat A."/>
            <person name="Kamvysselis M."/>
            <person name="Karlsson E."/>
            <person name="Kells C."/>
            <person name="Kieu A."/>
            <person name="Kisner P."/>
            <person name="Kodira C."/>
            <person name="Kulbokas E."/>
            <person name="Labutti K."/>
            <person name="Lama D."/>
            <person name="Landers T."/>
            <person name="Leger J."/>
            <person name="Levine S."/>
            <person name="Lewis D."/>
            <person name="Lewis T."/>
            <person name="Lindblad-toh K."/>
            <person name="Liu X."/>
            <person name="Lokyitsang T."/>
            <person name="Lokyitsang Y."/>
            <person name="Lucien O."/>
            <person name="Lui A."/>
            <person name="Ma L.J."/>
            <person name="Mabbitt R."/>
            <person name="Macdonald J."/>
            <person name="Maclean C."/>
            <person name="Major J."/>
            <person name="Manning J."/>
            <person name="Marabella R."/>
            <person name="Maru K."/>
            <person name="Matthews C."/>
            <person name="Mauceli E."/>
            <person name="Mccarthy M."/>
            <person name="Mcdonough S."/>
            <person name="Mcghee T."/>
            <person name="Meldrim J."/>
            <person name="Meneus L."/>
            <person name="Mesirov J."/>
            <person name="Mihalev A."/>
            <person name="Mihova T."/>
            <person name="Mikkelsen T."/>
            <person name="Mlenga V."/>
            <person name="Moru K."/>
            <person name="Mozes J."/>
            <person name="Mulrain L."/>
            <person name="Munson G."/>
            <person name="Naylor J."/>
            <person name="Newes C."/>
            <person name="Nguyen C."/>
            <person name="Nguyen N."/>
            <person name="Nguyen T."/>
            <person name="Nicol R."/>
            <person name="Nielsen C."/>
            <person name="Nizzari M."/>
            <person name="Norbu C."/>
            <person name="Norbu N."/>
            <person name="O'donnell P."/>
            <person name="Okoawo O."/>
            <person name="O'leary S."/>
            <person name="Omotosho B."/>
            <person name="O'neill K."/>
            <person name="Osman S."/>
            <person name="Parker S."/>
            <person name="Perrin D."/>
            <person name="Phunkhang P."/>
            <person name="Piqani B."/>
            <person name="Purcell S."/>
            <person name="Rachupka T."/>
            <person name="Ramasamy U."/>
            <person name="Rameau R."/>
            <person name="Ray V."/>
            <person name="Raymond C."/>
            <person name="Retta R."/>
            <person name="Richardson S."/>
            <person name="Rise C."/>
            <person name="Rodriguez J."/>
            <person name="Rogers J."/>
            <person name="Rogov P."/>
            <person name="Rutman M."/>
            <person name="Schupbach R."/>
            <person name="Seaman C."/>
            <person name="Settipalli S."/>
            <person name="Sharpe T."/>
            <person name="Sheridan J."/>
            <person name="Sherpa N."/>
            <person name="Shi J."/>
            <person name="Smirnov S."/>
            <person name="Smith C."/>
            <person name="Sougnez C."/>
            <person name="Spencer B."/>
            <person name="Stalker J."/>
            <person name="Stange-thomann N."/>
            <person name="Stavropoulos S."/>
            <person name="Stetson K."/>
            <person name="Stone C."/>
            <person name="Stone S."/>
            <person name="Stubbs M."/>
            <person name="Talamas J."/>
            <person name="Tchuinga P."/>
            <person name="Tenzing P."/>
            <person name="Tesfaye S."/>
            <person name="Theodore J."/>
            <person name="Thoulutsang Y."/>
            <person name="Topham K."/>
            <person name="Towey S."/>
            <person name="Tsamla T."/>
            <person name="Tsomo N."/>
            <person name="Vallee D."/>
            <person name="Vassiliev H."/>
            <person name="Venkataraman V."/>
            <person name="Vinson J."/>
            <person name="Vo A."/>
            <person name="Wade C."/>
            <person name="Wang S."/>
            <person name="Wangchuk T."/>
            <person name="Wangdi T."/>
            <person name="Whittaker C."/>
            <person name="Wilkinson J."/>
            <person name="Wu Y."/>
            <person name="Wyman D."/>
            <person name="Yadav S."/>
            <person name="Yang S."/>
            <person name="Yang X."/>
            <person name="Yeager S."/>
            <person name="Yee E."/>
            <person name="Young G."/>
            <person name="Zainoun J."/>
            <person name="Zembeck L."/>
            <person name="Zimmer A."/>
            <person name="Zody M."/>
            <person name="Lander E."/>
        </authorList>
    </citation>
    <scope>NUCLEOTIDE SEQUENCE [LARGE SCALE GENOMIC DNA]</scope>
</reference>
<feature type="region of interest" description="Disordered" evidence="2">
    <location>
        <begin position="726"/>
        <end position="796"/>
    </location>
</feature>
<dbReference type="PANTHER" id="PTHR18939">
    <property type="entry name" value="RIBOSOME BINDING PROTEIN-1"/>
    <property type="match status" value="1"/>
</dbReference>
<proteinExistence type="predicted"/>
<feature type="region of interest" description="Disordered" evidence="2">
    <location>
        <begin position="1"/>
        <end position="21"/>
    </location>
</feature>
<feature type="compositionally biased region" description="Polar residues" evidence="2">
    <location>
        <begin position="786"/>
        <end position="796"/>
    </location>
</feature>
<evidence type="ECO:0000256" key="1">
    <source>
        <dbReference type="SAM" id="Coils"/>
    </source>
</evidence>
<feature type="compositionally biased region" description="Basic and acidic residues" evidence="2">
    <location>
        <begin position="72"/>
        <end position="83"/>
    </location>
</feature>